<keyword evidence="2" id="KW-1185">Reference proteome</keyword>
<accession>A0ABS7DGJ3</accession>
<protein>
    <submittedName>
        <fullName evidence="1">Tetratricopeptide repeat protein</fullName>
    </submittedName>
</protein>
<proteinExistence type="predicted"/>
<evidence type="ECO:0000313" key="1">
    <source>
        <dbReference type="EMBL" id="MBW7570227.1"/>
    </source>
</evidence>
<dbReference type="SUPFAM" id="SSF52833">
    <property type="entry name" value="Thioredoxin-like"/>
    <property type="match status" value="1"/>
</dbReference>
<dbReference type="RefSeq" id="WP_219937447.1">
    <property type="nucleotide sequence ID" value="NZ_JAGFNY010000012.1"/>
</dbReference>
<reference evidence="1 2" key="1">
    <citation type="submission" date="2021-03" db="EMBL/GenBank/DDBJ databases">
        <title>Succinivibrio sp. nov. isolated from feces of cow.</title>
        <authorList>
            <person name="Choi J.-Y."/>
        </authorList>
    </citation>
    <scope>NUCLEOTIDE SEQUENCE [LARGE SCALE GENOMIC DNA]</scope>
    <source>
        <strain evidence="1 2">AGMB01872</strain>
    </source>
</reference>
<evidence type="ECO:0000313" key="2">
    <source>
        <dbReference type="Proteomes" id="UP000731465"/>
    </source>
</evidence>
<comment type="caution">
    <text evidence="1">The sequence shown here is derived from an EMBL/GenBank/DDBJ whole genome shotgun (WGS) entry which is preliminary data.</text>
</comment>
<dbReference type="Proteomes" id="UP000731465">
    <property type="component" value="Unassembled WGS sequence"/>
</dbReference>
<dbReference type="Pfam" id="PF14561">
    <property type="entry name" value="TPR_20"/>
    <property type="match status" value="1"/>
</dbReference>
<dbReference type="Gene3D" id="3.40.30.10">
    <property type="entry name" value="Glutaredoxin"/>
    <property type="match status" value="1"/>
</dbReference>
<dbReference type="Gene3D" id="1.25.40.10">
    <property type="entry name" value="Tetratricopeptide repeat domain"/>
    <property type="match status" value="2"/>
</dbReference>
<name>A0ABS7DGJ3_9GAMM</name>
<organism evidence="1 2">
    <name type="scientific">Succinivibrio faecicola</name>
    <dbReference type="NCBI Taxonomy" id="2820300"/>
    <lineage>
        <taxon>Bacteria</taxon>
        <taxon>Pseudomonadati</taxon>
        <taxon>Pseudomonadota</taxon>
        <taxon>Gammaproteobacteria</taxon>
        <taxon>Aeromonadales</taxon>
        <taxon>Succinivibrionaceae</taxon>
        <taxon>Succinivibrio</taxon>
    </lineage>
</organism>
<dbReference type="EMBL" id="JAGFNY010000012">
    <property type="protein sequence ID" value="MBW7570227.1"/>
    <property type="molecule type" value="Genomic_DNA"/>
</dbReference>
<dbReference type="InterPro" id="IPR036249">
    <property type="entry name" value="Thioredoxin-like_sf"/>
</dbReference>
<dbReference type="InterPro" id="IPR011990">
    <property type="entry name" value="TPR-like_helical_dom_sf"/>
</dbReference>
<gene>
    <name evidence="1" type="ORF">J5V48_04890</name>
</gene>
<dbReference type="Pfam" id="PF14559">
    <property type="entry name" value="TPR_19"/>
    <property type="match status" value="1"/>
</dbReference>
<sequence length="278" mass="31079">MRLTEQNVKELIIETSMKKAVFVYFYMDAPECEATTVALKKAISDDNEFIALAEANVQDKVSQAIAMQLGLQSVPALIVMQQGRPAAALQGDEIVSKLDETIKEYMPSLAELLLKEALELEEKGEIAQAKAKAKAAFAEDEKNNAAKLILARLCIKDKALDEAHTLLDNPGRELSEDQDYKDLISALTLAEQAAESPEIKELERKFKEDENNAQIAVEYAVALSDAGKKAQALEILFNILKKDLSEEKIKKTFLDMLNTMSGDPLQKEYRRKLYTIMY</sequence>